<organism evidence="1 2">
    <name type="scientific">Diacronema lutheri</name>
    <name type="common">Unicellular marine alga</name>
    <name type="synonym">Monochrysis lutheri</name>
    <dbReference type="NCBI Taxonomy" id="2081491"/>
    <lineage>
        <taxon>Eukaryota</taxon>
        <taxon>Haptista</taxon>
        <taxon>Haptophyta</taxon>
        <taxon>Pavlovophyceae</taxon>
        <taxon>Pavlovales</taxon>
        <taxon>Pavlovaceae</taxon>
        <taxon>Diacronema</taxon>
    </lineage>
</organism>
<keyword evidence="2" id="KW-1185">Reference proteome</keyword>
<dbReference type="OrthoDB" id="10442520at2759"/>
<dbReference type="EMBL" id="JAGTXO010000016">
    <property type="protein sequence ID" value="KAG8463307.1"/>
    <property type="molecule type" value="Genomic_DNA"/>
</dbReference>
<sequence length="215" mass="22915">MEARSALESALLRVDARTEAGAKAASRIWSDLGVLKRSSVLASARVGKPALLERQAFQRMVADFQPGERKTTLGLATGHLILSLLRVKLALAIATVLCEQLAAALPPADGGRERLRRAGLVGSAQRLAYYCALLALGTTIPQLSWVLLASALVAEPDPMLPGVLPESLVPLVARRRWAHGALGSVRELLRVLRPLAQCAEVALLLLGWYSAFAGT</sequence>
<reference evidence="1" key="1">
    <citation type="submission" date="2021-05" db="EMBL/GenBank/DDBJ databases">
        <title>The genome of the haptophyte Pavlova lutheri (Diacronema luteri, Pavlovales) - a model for lipid biosynthesis in eukaryotic algae.</title>
        <authorList>
            <person name="Hulatt C.J."/>
            <person name="Posewitz M.C."/>
        </authorList>
    </citation>
    <scope>NUCLEOTIDE SEQUENCE</scope>
    <source>
        <strain evidence="1">NIVA-4/92</strain>
    </source>
</reference>
<dbReference type="AlphaFoldDB" id="A0A8J5XKQ3"/>
<comment type="caution">
    <text evidence="1">The sequence shown here is derived from an EMBL/GenBank/DDBJ whole genome shotgun (WGS) entry which is preliminary data.</text>
</comment>
<dbReference type="Proteomes" id="UP000751190">
    <property type="component" value="Unassembled WGS sequence"/>
</dbReference>
<proteinExistence type="predicted"/>
<accession>A0A8J5XKQ3</accession>
<evidence type="ECO:0000313" key="1">
    <source>
        <dbReference type="EMBL" id="KAG8463307.1"/>
    </source>
</evidence>
<gene>
    <name evidence="1" type="ORF">KFE25_004818</name>
</gene>
<protein>
    <submittedName>
        <fullName evidence="1">Uncharacterized protein</fullName>
    </submittedName>
</protein>
<name>A0A8J5XKQ3_DIALT</name>
<evidence type="ECO:0000313" key="2">
    <source>
        <dbReference type="Proteomes" id="UP000751190"/>
    </source>
</evidence>